<dbReference type="Gene3D" id="3.40.50.300">
    <property type="entry name" value="P-loop containing nucleotide triphosphate hydrolases"/>
    <property type="match status" value="1"/>
</dbReference>
<dbReference type="Pfam" id="PF13175">
    <property type="entry name" value="AAA_15"/>
    <property type="match status" value="1"/>
</dbReference>
<protein>
    <submittedName>
        <fullName evidence="2">AAA family ATPase</fullName>
    </submittedName>
</protein>
<sequence length="615" mass="69703">MELIADGQFKLVYLWVEEYKNIIDKSLHFSLNYDVKRNDKEISIERTDFFQYSTQLKNPVRHLDFFTALIGKNGTGKSNLIELISYIYTTGFFPKEMGQVGANSFCILEQMTNQGSQFYLLSPSYTSYSLKNNGIQDLAFIPRELAKSFGQTVLYHPLSDVAAGTSSSTGLTSLKISSNPFKKLITGVSDSELAKRFSDSAKDMTDISKLAYISENQFSRLLFLYSDFKENITENVDLHYEFEGFSKNTSYVKLYNEFILYISRKNDLIKDDFILIYLFLISVSAVQSDIKKSIVPHLDGLMICLKILLTRFKVFQPFEKDINKYIERQGWDKLVDKLSLHLKGFELSIDSFEAGFNDVHGSHLFIELANVDDGNGIDFICGTGWVDLPNLKRAFQAPGLPIKIDGLSSGEVTAVHFFNEIKLALIQEPNSVVILDEPENSFHPEWQRCLVYLLSSLFLELKVEPQVIISSHSPFVLSDILDGKALALGNNRSLNDSFAANIHEMLADSFFLESTIGEAAKIEIERLVGFINDHKSESFLPDASFEDKLLGAELLVSHIGDRLLRKELKKRLVSFSQKSNVDSAMITKLVRYSQSNPDLKNKLEDLQALFIVDEE</sequence>
<gene>
    <name evidence="2" type="ORF">ABZP26_14905</name>
</gene>
<dbReference type="PANTHER" id="PTHR32182">
    <property type="entry name" value="DNA REPLICATION AND REPAIR PROTEIN RECF"/>
    <property type="match status" value="1"/>
</dbReference>
<accession>A0AB39APN6</accession>
<dbReference type="EMBL" id="CP162514">
    <property type="protein sequence ID" value="XDH87329.1"/>
    <property type="molecule type" value="Genomic_DNA"/>
</dbReference>
<dbReference type="InterPro" id="IPR027417">
    <property type="entry name" value="P-loop_NTPase"/>
</dbReference>
<dbReference type="AlphaFoldDB" id="A0AB39APN6"/>
<reference evidence="2" key="1">
    <citation type="submission" date="2024-07" db="EMBL/GenBank/DDBJ databases">
        <authorList>
            <person name="Jiang Y."/>
            <person name="Qin Q."/>
        </authorList>
    </citation>
    <scope>NUCLEOTIDE SEQUENCE</scope>
    <source>
        <strain evidence="2">SD03</strain>
    </source>
</reference>
<dbReference type="SUPFAM" id="SSF52540">
    <property type="entry name" value="P-loop containing nucleoside triphosphate hydrolases"/>
    <property type="match status" value="1"/>
</dbReference>
<name>A0AB39APN6_9GAMM</name>
<organism evidence="2">
    <name type="scientific">Pseudoalteromonas sp. SD03</name>
    <dbReference type="NCBI Taxonomy" id="3231719"/>
    <lineage>
        <taxon>Bacteria</taxon>
        <taxon>Pseudomonadati</taxon>
        <taxon>Pseudomonadota</taxon>
        <taxon>Gammaproteobacteria</taxon>
        <taxon>Alteromonadales</taxon>
        <taxon>Pseudoalteromonadaceae</taxon>
        <taxon>Pseudoalteromonas</taxon>
    </lineage>
</organism>
<feature type="domain" description="Endonuclease GajA/Old nuclease/RecF-like AAA" evidence="1">
    <location>
        <begin position="64"/>
        <end position="476"/>
    </location>
</feature>
<proteinExistence type="predicted"/>
<evidence type="ECO:0000259" key="1">
    <source>
        <dbReference type="Pfam" id="PF13175"/>
    </source>
</evidence>
<dbReference type="RefSeq" id="WP_368485114.1">
    <property type="nucleotide sequence ID" value="NZ_CP162514.1"/>
</dbReference>
<dbReference type="PANTHER" id="PTHR32182:SF22">
    <property type="entry name" value="ATP-DEPENDENT ENDONUCLEASE, OLD FAMILY-RELATED"/>
    <property type="match status" value="1"/>
</dbReference>
<dbReference type="GO" id="GO:0006302">
    <property type="term" value="P:double-strand break repair"/>
    <property type="evidence" value="ECO:0007669"/>
    <property type="project" value="TreeGrafter"/>
</dbReference>
<dbReference type="InterPro" id="IPR041685">
    <property type="entry name" value="AAA_GajA/Old/RecF-like"/>
</dbReference>
<evidence type="ECO:0000313" key="2">
    <source>
        <dbReference type="EMBL" id="XDH87329.1"/>
    </source>
</evidence>
<dbReference type="GO" id="GO:0000731">
    <property type="term" value="P:DNA synthesis involved in DNA repair"/>
    <property type="evidence" value="ECO:0007669"/>
    <property type="project" value="TreeGrafter"/>
</dbReference>